<feature type="binding site" evidence="9">
    <location>
        <position position="63"/>
    </location>
    <ligand>
        <name>Zn(2+)</name>
        <dbReference type="ChEBI" id="CHEBI:29105"/>
        <note>catalytic</note>
    </ligand>
</feature>
<keyword evidence="6 9" id="KW-0862">Zinc</keyword>
<dbReference type="CDD" id="cd00641">
    <property type="entry name" value="GTP_cyclohydro2"/>
    <property type="match status" value="1"/>
</dbReference>
<feature type="active site" description="Proton acceptor" evidence="9">
    <location>
        <position position="121"/>
    </location>
</feature>
<dbReference type="Pfam" id="PF00925">
    <property type="entry name" value="GTP_cyclohydro2"/>
    <property type="match status" value="1"/>
</dbReference>
<keyword evidence="4 9" id="KW-0547">Nucleotide-binding</keyword>
<dbReference type="NCBIfam" id="NF001591">
    <property type="entry name" value="PRK00393.1"/>
    <property type="match status" value="1"/>
</dbReference>
<comment type="pathway">
    <text evidence="1 9">Cofactor biosynthesis; riboflavin biosynthesis; 5-amino-6-(D-ribitylamino)uracil from GTP: step 1/4.</text>
</comment>
<comment type="catalytic activity">
    <reaction evidence="8 9">
        <text>GTP + 4 H2O = 2,5-diamino-6-hydroxy-4-(5-phosphoribosylamino)-pyrimidine + formate + 2 phosphate + 3 H(+)</text>
        <dbReference type="Rhea" id="RHEA:23704"/>
        <dbReference type="ChEBI" id="CHEBI:15377"/>
        <dbReference type="ChEBI" id="CHEBI:15378"/>
        <dbReference type="ChEBI" id="CHEBI:15740"/>
        <dbReference type="ChEBI" id="CHEBI:37565"/>
        <dbReference type="ChEBI" id="CHEBI:43474"/>
        <dbReference type="ChEBI" id="CHEBI:58614"/>
        <dbReference type="EC" id="3.5.4.25"/>
    </reaction>
</comment>
<dbReference type="InterPro" id="IPR032677">
    <property type="entry name" value="GTP_cyclohydro_II"/>
</dbReference>
<feature type="active site" description="Nucleophile" evidence="9">
    <location>
        <position position="123"/>
    </location>
</feature>
<feature type="binding site" evidence="9">
    <location>
        <position position="50"/>
    </location>
    <ligand>
        <name>Zn(2+)</name>
        <dbReference type="ChEBI" id="CHEBI:29105"/>
        <note>catalytic</note>
    </ligand>
</feature>
<evidence type="ECO:0000313" key="11">
    <source>
        <dbReference type="EMBL" id="MBN2964357.1"/>
    </source>
</evidence>
<dbReference type="Proteomes" id="UP000703590">
    <property type="component" value="Unassembled WGS sequence"/>
</dbReference>
<comment type="function">
    <text evidence="9">Catalyzes the conversion of GTP to 2,5-diamino-6-ribosylamino-4(3H)-pyrimidinone 5'-phosphate (DARP), formate and pyrophosphate.</text>
</comment>
<dbReference type="SUPFAM" id="SSF142695">
    <property type="entry name" value="RibA-like"/>
    <property type="match status" value="1"/>
</dbReference>
<feature type="domain" description="GTP cyclohydrolase II" evidence="10">
    <location>
        <begin position="8"/>
        <end position="162"/>
    </location>
</feature>
<reference evidence="12" key="2">
    <citation type="submission" date="2021-02" db="EMBL/GenBank/DDBJ databases">
        <title>Sulfurospirillum tamanensis sp. nov.</title>
        <authorList>
            <person name="Merkel A.Y."/>
        </authorList>
    </citation>
    <scope>NUCLEOTIDE SEQUENCE [LARGE SCALE GENOMIC DNA]</scope>
    <source>
        <strain evidence="12">T05b</strain>
    </source>
</reference>
<protein>
    <recommendedName>
        <fullName evidence="9">GTP cyclohydrolase-2</fullName>
        <ecNumber evidence="9">3.5.4.25</ecNumber>
    </recommendedName>
    <alternativeName>
        <fullName evidence="9">GTP cyclohydrolase II</fullName>
    </alternativeName>
</protein>
<evidence type="ECO:0000256" key="8">
    <source>
        <dbReference type="ARBA" id="ARBA00049295"/>
    </source>
</evidence>
<dbReference type="EMBL" id="JAFHKK010000011">
    <property type="protein sequence ID" value="MBN2964357.1"/>
    <property type="molecule type" value="Genomic_DNA"/>
</dbReference>
<dbReference type="GO" id="GO:0003935">
    <property type="term" value="F:GTP cyclohydrolase II activity"/>
    <property type="evidence" value="ECO:0007669"/>
    <property type="project" value="UniProtKB-EC"/>
</dbReference>
<comment type="caution">
    <text evidence="11">The sequence shown here is derived from an EMBL/GenBank/DDBJ whole genome shotgun (WGS) entry which is preliminary data.</text>
</comment>
<feature type="binding site" evidence="9">
    <location>
        <position position="149"/>
    </location>
    <ligand>
        <name>GTP</name>
        <dbReference type="ChEBI" id="CHEBI:37565"/>
    </ligand>
</feature>
<reference evidence="11 12" key="1">
    <citation type="submission" date="2021-02" db="EMBL/GenBank/DDBJ databases">
        <title>Sulfurospirillum tamanensis sp. nov.</title>
        <authorList>
            <person name="Frolova A."/>
            <person name="Merkel A."/>
            <person name="Slobodkin A."/>
        </authorList>
    </citation>
    <scope>NUCLEOTIDE SEQUENCE [LARGE SCALE GENOMIC DNA]</scope>
    <source>
        <strain evidence="11 12">T05b</strain>
    </source>
</reference>
<keyword evidence="5 9" id="KW-0378">Hydrolase</keyword>
<comment type="cofactor">
    <cofactor evidence="9">
        <name>Zn(2+)</name>
        <dbReference type="ChEBI" id="CHEBI:29105"/>
    </cofactor>
    <text evidence="9">Binds 1 zinc ion per subunit.</text>
</comment>
<accession>A0ABS2WRX8</accession>
<evidence type="ECO:0000313" key="12">
    <source>
        <dbReference type="Proteomes" id="UP000703590"/>
    </source>
</evidence>
<evidence type="ECO:0000256" key="3">
    <source>
        <dbReference type="ARBA" id="ARBA00022723"/>
    </source>
</evidence>
<reference evidence="11 12" key="3">
    <citation type="submission" date="2021-02" db="EMBL/GenBank/DDBJ databases">
        <authorList>
            <person name="Merkel A.Y."/>
        </authorList>
    </citation>
    <scope>NUCLEOTIDE SEQUENCE [LARGE SCALE GENOMIC DNA]</scope>
    <source>
        <strain evidence="11 12">T05b</strain>
    </source>
</reference>
<evidence type="ECO:0000256" key="2">
    <source>
        <dbReference type="ARBA" id="ARBA00022619"/>
    </source>
</evidence>
<feature type="binding site" evidence="9">
    <location>
        <position position="144"/>
    </location>
    <ligand>
        <name>GTP</name>
        <dbReference type="ChEBI" id="CHEBI:37565"/>
    </ligand>
</feature>
<evidence type="ECO:0000256" key="1">
    <source>
        <dbReference type="ARBA" id="ARBA00004853"/>
    </source>
</evidence>
<dbReference type="RefSeq" id="WP_205458909.1">
    <property type="nucleotide sequence ID" value="NZ_JAFHKK010000011.1"/>
</dbReference>
<sequence length="187" mass="21180">MKSTHSHVANLPSRFGTFQIQAFKEGDKEHLAIFKEPFGEIPLVRIHSECLTGDALGSLKCDCKDQLEYALGVIGKRGGMVIYLRQEGRNIGLFNKVNAYALQDQGFDTIEANHQLGFLNDERTYEMAEIILGHFGIDKIKLLTNNPKKINTLKGITIVERWPIIMPSNNHNTHYLTTKKEKMGHML</sequence>
<organism evidence="11 12">
    <name type="scientific">Sulfurospirillum tamanense</name>
    <dbReference type="NCBI Taxonomy" id="2813362"/>
    <lineage>
        <taxon>Bacteria</taxon>
        <taxon>Pseudomonadati</taxon>
        <taxon>Campylobacterota</taxon>
        <taxon>Epsilonproteobacteria</taxon>
        <taxon>Campylobacterales</taxon>
        <taxon>Sulfurospirillaceae</taxon>
        <taxon>Sulfurospirillum</taxon>
    </lineage>
</organism>
<comment type="similarity">
    <text evidence="9">Belongs to the GTP cyclohydrolase II family.</text>
</comment>
<name>A0ABS2WRX8_9BACT</name>
<dbReference type="PANTHER" id="PTHR21327:SF18">
    <property type="entry name" value="3,4-DIHYDROXY-2-BUTANONE 4-PHOSPHATE SYNTHASE"/>
    <property type="match status" value="1"/>
</dbReference>
<dbReference type="PANTHER" id="PTHR21327">
    <property type="entry name" value="GTP CYCLOHYDROLASE II-RELATED"/>
    <property type="match status" value="1"/>
</dbReference>
<evidence type="ECO:0000256" key="5">
    <source>
        <dbReference type="ARBA" id="ARBA00022801"/>
    </source>
</evidence>
<evidence type="ECO:0000259" key="10">
    <source>
        <dbReference type="Pfam" id="PF00925"/>
    </source>
</evidence>
<evidence type="ECO:0000256" key="6">
    <source>
        <dbReference type="ARBA" id="ARBA00022833"/>
    </source>
</evidence>
<dbReference type="EC" id="3.5.4.25" evidence="9"/>
<proteinExistence type="inferred from homology"/>
<feature type="binding site" evidence="9">
    <location>
        <position position="109"/>
    </location>
    <ligand>
        <name>GTP</name>
        <dbReference type="ChEBI" id="CHEBI:37565"/>
    </ligand>
</feature>
<feature type="binding site" evidence="9">
    <location>
        <position position="61"/>
    </location>
    <ligand>
        <name>Zn(2+)</name>
        <dbReference type="ChEBI" id="CHEBI:29105"/>
        <note>catalytic</note>
    </ligand>
</feature>
<keyword evidence="12" id="KW-1185">Reference proteome</keyword>
<dbReference type="Gene3D" id="3.40.50.10990">
    <property type="entry name" value="GTP cyclohydrolase II"/>
    <property type="match status" value="1"/>
</dbReference>
<keyword evidence="2 9" id="KW-0686">Riboflavin biosynthesis</keyword>
<feature type="binding site" evidence="9">
    <location>
        <begin position="45"/>
        <end position="49"/>
    </location>
    <ligand>
        <name>GTP</name>
        <dbReference type="ChEBI" id="CHEBI:37565"/>
    </ligand>
</feature>
<keyword evidence="7 9" id="KW-0342">GTP-binding</keyword>
<evidence type="ECO:0000256" key="4">
    <source>
        <dbReference type="ARBA" id="ARBA00022741"/>
    </source>
</evidence>
<feature type="binding site" evidence="9">
    <location>
        <begin position="87"/>
        <end position="89"/>
    </location>
    <ligand>
        <name>GTP</name>
        <dbReference type="ChEBI" id="CHEBI:37565"/>
    </ligand>
</feature>
<dbReference type="NCBIfam" id="TIGR00505">
    <property type="entry name" value="ribA"/>
    <property type="match status" value="1"/>
</dbReference>
<feature type="binding site" evidence="9">
    <location>
        <position position="66"/>
    </location>
    <ligand>
        <name>GTP</name>
        <dbReference type="ChEBI" id="CHEBI:37565"/>
    </ligand>
</feature>
<dbReference type="InterPro" id="IPR000926">
    <property type="entry name" value="RibA"/>
</dbReference>
<keyword evidence="3 9" id="KW-0479">Metal-binding</keyword>
<evidence type="ECO:0000256" key="7">
    <source>
        <dbReference type="ARBA" id="ARBA00023134"/>
    </source>
</evidence>
<evidence type="ECO:0000256" key="9">
    <source>
        <dbReference type="HAMAP-Rule" id="MF_00179"/>
    </source>
</evidence>
<dbReference type="HAMAP" id="MF_00179">
    <property type="entry name" value="RibA"/>
    <property type="match status" value="1"/>
</dbReference>
<gene>
    <name evidence="9 11" type="primary">ribA</name>
    <name evidence="11" type="ORF">JWV37_06165</name>
</gene>
<dbReference type="InterPro" id="IPR036144">
    <property type="entry name" value="RibA-like_sf"/>
</dbReference>